<protein>
    <submittedName>
        <fullName evidence="1">AAA family ATPase</fullName>
    </submittedName>
</protein>
<sequence length="314" mass="35836">MFENIYGHEFAKNILFKSIKNGQLTNAYVFTGPEGVGKAKLAREFSKEIMGVRLDNTSDFIEINPKKDESTIKIEAIRSINNSINIKPYGKYKIYLINDADKMTVQAQNALLKTLEEPSSYGIIILITKNKDLLLETILSRCIELKFSPLSDDSIKHILTDNGYSEESISVASIFSRGNASLALEIANSSSLVEIREEVENFIEELLKREGYYEITRFSENIKKYSMQINSVIEIFELYIRDAILIKSNADKNLIANKYRYEFLNKLASALSVYQMGQIIDILEDSKKKLASNCNFNTCMQTMSLNIYEVVNIW</sequence>
<dbReference type="Proteomes" id="UP001164187">
    <property type="component" value="Chromosome"/>
</dbReference>
<evidence type="ECO:0000313" key="1">
    <source>
        <dbReference type="EMBL" id="WAW15019.1"/>
    </source>
</evidence>
<dbReference type="EMBL" id="CP114052">
    <property type="protein sequence ID" value="WAW15019.1"/>
    <property type="molecule type" value="Genomic_DNA"/>
</dbReference>
<dbReference type="PANTHER" id="PTHR11669">
    <property type="entry name" value="REPLICATION FACTOR C / DNA POLYMERASE III GAMMA-TAU SUBUNIT"/>
    <property type="match status" value="1"/>
</dbReference>
<organism evidence="1 2">
    <name type="scientific">Peptostreptococcus equinus</name>
    <dbReference type="NCBI Taxonomy" id="3003601"/>
    <lineage>
        <taxon>Bacteria</taxon>
        <taxon>Bacillati</taxon>
        <taxon>Bacillota</taxon>
        <taxon>Clostridia</taxon>
        <taxon>Peptostreptococcales</taxon>
        <taxon>Peptostreptococcaceae</taxon>
        <taxon>Peptostreptococcus</taxon>
    </lineage>
</organism>
<reference evidence="1" key="1">
    <citation type="submission" date="2022-12" db="EMBL/GenBank/DDBJ databases">
        <title>Peptostreptococcus.</title>
        <authorList>
            <person name="Lee S.H."/>
        </authorList>
    </citation>
    <scope>NUCLEOTIDE SEQUENCE</scope>
    <source>
        <strain evidence="1">CBA3647</strain>
    </source>
</reference>
<dbReference type="CDD" id="cd00009">
    <property type="entry name" value="AAA"/>
    <property type="match status" value="1"/>
</dbReference>
<dbReference type="Pfam" id="PF13177">
    <property type="entry name" value="DNA_pol3_delta2"/>
    <property type="match status" value="1"/>
</dbReference>
<dbReference type="RefSeq" id="WP_269311712.1">
    <property type="nucleotide sequence ID" value="NZ_CP114052.1"/>
</dbReference>
<dbReference type="InterPro" id="IPR027417">
    <property type="entry name" value="P-loop_NTPase"/>
</dbReference>
<proteinExistence type="predicted"/>
<dbReference type="InterPro" id="IPR050238">
    <property type="entry name" value="DNA_Rep/Repair_Clamp_Loader"/>
</dbReference>
<dbReference type="Gene3D" id="3.40.50.300">
    <property type="entry name" value="P-loop containing nucleotide triphosphate hydrolases"/>
    <property type="match status" value="1"/>
</dbReference>
<dbReference type="PANTHER" id="PTHR11669:SF8">
    <property type="entry name" value="DNA POLYMERASE III SUBUNIT DELTA"/>
    <property type="match status" value="1"/>
</dbReference>
<evidence type="ECO:0000313" key="2">
    <source>
        <dbReference type="Proteomes" id="UP001164187"/>
    </source>
</evidence>
<accession>A0ABY7JPC3</accession>
<keyword evidence="2" id="KW-1185">Reference proteome</keyword>
<dbReference type="SUPFAM" id="SSF52540">
    <property type="entry name" value="P-loop containing nucleoside triphosphate hydrolases"/>
    <property type="match status" value="1"/>
</dbReference>
<name>A0ABY7JPC3_9FIRM</name>
<gene>
    <name evidence="1" type="ORF">O0R46_00810</name>
</gene>